<dbReference type="RefSeq" id="WP_262172101.1">
    <property type="nucleotide sequence ID" value="NZ_CP104965.1"/>
</dbReference>
<reference evidence="10 11" key="1">
    <citation type="submission" date="2022-09" db="EMBL/GenBank/DDBJ databases">
        <title>Interaction between co-microsymbionts with complementary sets of symbiotic genes in legume-rhizobium systems.</title>
        <authorList>
            <person name="Safronova V."/>
            <person name="Sazanova A."/>
            <person name="Afonin A."/>
            <person name="Chirak E."/>
        </authorList>
    </citation>
    <scope>NUCLEOTIDE SEQUENCE [LARGE SCALE GENOMIC DNA]</scope>
    <source>
        <strain evidence="10 11">A18/4-1</strain>
    </source>
</reference>
<keyword evidence="5 8" id="KW-0812">Transmembrane</keyword>
<evidence type="ECO:0000256" key="8">
    <source>
        <dbReference type="SAM" id="Phobius"/>
    </source>
</evidence>
<evidence type="ECO:0000256" key="2">
    <source>
        <dbReference type="ARBA" id="ARBA00004141"/>
    </source>
</evidence>
<dbReference type="EMBL" id="CP104965">
    <property type="protein sequence ID" value="UXN72224.1"/>
    <property type="molecule type" value="Genomic_DNA"/>
</dbReference>
<evidence type="ECO:0000256" key="6">
    <source>
        <dbReference type="ARBA" id="ARBA00022989"/>
    </source>
</evidence>
<sequence length="176" mass="18270">MEATWTSLVAATATAFIALLFARAAWHKLSDFTAFTGFVADYDLMPASRVNLAAMVLVGLEVLVVVALLTPGGNMAGAVLAVGLLGLYAAGMGININRGRDRIECGCGGAVQPLGWQLVGRNGVLAAIAALCLVGSPYALSLSEAAAALVSGFILWVGYLLIEQIMATTAVMRLRR</sequence>
<evidence type="ECO:0000313" key="10">
    <source>
        <dbReference type="EMBL" id="UXN72224.1"/>
    </source>
</evidence>
<dbReference type="Proteomes" id="UP001061862">
    <property type="component" value="Chromosome"/>
</dbReference>
<comment type="pathway">
    <text evidence="3">One-carbon metabolism; methylamine degradation.</text>
</comment>
<name>A0ABY6CJ20_9HYPH</name>
<comment type="subcellular location">
    <subcellularLocation>
        <location evidence="2">Membrane</location>
        <topology evidence="2">Multi-pass membrane protein</topology>
    </subcellularLocation>
</comment>
<feature type="transmembrane region" description="Helical" evidence="8">
    <location>
        <begin position="75"/>
        <end position="94"/>
    </location>
</feature>
<keyword evidence="11" id="KW-1185">Reference proteome</keyword>
<evidence type="ECO:0000313" key="11">
    <source>
        <dbReference type="Proteomes" id="UP001061862"/>
    </source>
</evidence>
<organism evidence="10 11">
    <name type="scientific">Devosia neptuniae</name>
    <dbReference type="NCBI Taxonomy" id="191302"/>
    <lineage>
        <taxon>Bacteria</taxon>
        <taxon>Pseudomonadati</taxon>
        <taxon>Pseudomonadota</taxon>
        <taxon>Alphaproteobacteria</taxon>
        <taxon>Hyphomicrobiales</taxon>
        <taxon>Devosiaceae</taxon>
        <taxon>Devosia</taxon>
    </lineage>
</organism>
<proteinExistence type="predicted"/>
<keyword evidence="6 8" id="KW-1133">Transmembrane helix</keyword>
<evidence type="ECO:0000256" key="1">
    <source>
        <dbReference type="ARBA" id="ARBA00003475"/>
    </source>
</evidence>
<dbReference type="Pfam" id="PF07291">
    <property type="entry name" value="MauE"/>
    <property type="match status" value="1"/>
</dbReference>
<comment type="function">
    <text evidence="1">May be specifically involved in the processing, transport, and/or maturation of the MADH beta-subunit.</text>
</comment>
<gene>
    <name evidence="10" type="ORF">N8A98_21250</name>
</gene>
<keyword evidence="7 8" id="KW-0472">Membrane</keyword>
<evidence type="ECO:0000256" key="7">
    <source>
        <dbReference type="ARBA" id="ARBA00023136"/>
    </source>
</evidence>
<accession>A0ABY6CJ20</accession>
<evidence type="ECO:0000256" key="5">
    <source>
        <dbReference type="ARBA" id="ARBA00022692"/>
    </source>
</evidence>
<evidence type="ECO:0000256" key="3">
    <source>
        <dbReference type="ARBA" id="ARBA00004856"/>
    </source>
</evidence>
<feature type="domain" description="Methylamine utilisation protein MauE" evidence="9">
    <location>
        <begin position="8"/>
        <end position="134"/>
    </location>
</feature>
<feature type="transmembrane region" description="Helical" evidence="8">
    <location>
        <begin position="146"/>
        <end position="166"/>
    </location>
</feature>
<feature type="transmembrane region" description="Helical" evidence="8">
    <location>
        <begin position="123"/>
        <end position="140"/>
    </location>
</feature>
<dbReference type="InterPro" id="IPR009908">
    <property type="entry name" value="Methylamine_util_MauE"/>
</dbReference>
<evidence type="ECO:0000256" key="4">
    <source>
        <dbReference type="ARBA" id="ARBA00019078"/>
    </source>
</evidence>
<evidence type="ECO:0000259" key="9">
    <source>
        <dbReference type="Pfam" id="PF07291"/>
    </source>
</evidence>
<feature type="transmembrane region" description="Helical" evidence="8">
    <location>
        <begin position="50"/>
        <end position="69"/>
    </location>
</feature>
<protein>
    <recommendedName>
        <fullName evidence="4">Methylamine utilization protein MauE</fullName>
    </recommendedName>
</protein>
<feature type="transmembrane region" description="Helical" evidence="8">
    <location>
        <begin position="6"/>
        <end position="26"/>
    </location>
</feature>